<dbReference type="AlphaFoldDB" id="A0A061QV13"/>
<keyword evidence="2 8" id="KW-0645">Protease</keyword>
<comment type="similarity">
    <text evidence="1">Belongs to the peptidase C78 family.</text>
</comment>
<gene>
    <name evidence="8" type="ORF">TSPGSL018_18185</name>
</gene>
<dbReference type="PANTHER" id="PTHR48153">
    <property type="entry name" value="UFM1-SPECIFIC PROTEASE 2"/>
    <property type="match status" value="1"/>
</dbReference>
<keyword evidence="5" id="KW-0788">Thiol protease</keyword>
<protein>
    <submittedName>
        <fullName evidence="8">Putative ufm1-specific protease-like</fullName>
    </submittedName>
</protein>
<evidence type="ECO:0000256" key="5">
    <source>
        <dbReference type="ARBA" id="ARBA00022807"/>
    </source>
</evidence>
<organism evidence="8">
    <name type="scientific">Tetraselmis sp. GSL018</name>
    <dbReference type="NCBI Taxonomy" id="582737"/>
    <lineage>
        <taxon>Eukaryota</taxon>
        <taxon>Viridiplantae</taxon>
        <taxon>Chlorophyta</taxon>
        <taxon>core chlorophytes</taxon>
        <taxon>Chlorodendrophyceae</taxon>
        <taxon>Chlorodendrales</taxon>
        <taxon>Chlorodendraceae</taxon>
        <taxon>Tetraselmis</taxon>
    </lineage>
</organism>
<evidence type="ECO:0000313" key="8">
    <source>
        <dbReference type="EMBL" id="JAC64502.1"/>
    </source>
</evidence>
<dbReference type="EMBL" id="GBEZ01022335">
    <property type="protein sequence ID" value="JAC64502.1"/>
    <property type="molecule type" value="Transcribed_RNA"/>
</dbReference>
<evidence type="ECO:0000256" key="1">
    <source>
        <dbReference type="ARBA" id="ARBA00008552"/>
    </source>
</evidence>
<evidence type="ECO:0000256" key="3">
    <source>
        <dbReference type="ARBA" id="ARBA00022786"/>
    </source>
</evidence>
<dbReference type="MEROPS" id="C78.A02"/>
<accession>A0A061QV13</accession>
<reference evidence="8" key="1">
    <citation type="submission" date="2014-05" db="EMBL/GenBank/DDBJ databases">
        <title>The transcriptome of the halophilic microalga Tetraselmis sp. GSL018 isolated from the Great Salt Lake, Utah.</title>
        <authorList>
            <person name="Jinkerson R.E."/>
            <person name="D'Adamo S."/>
            <person name="Posewitz M.C."/>
        </authorList>
    </citation>
    <scope>NUCLEOTIDE SEQUENCE</scope>
    <source>
        <strain evidence="8">GSL018</strain>
    </source>
</reference>
<proteinExistence type="inferred from homology"/>
<sequence>MSTRRAVSIPVGLEAALVELASSTDPDSSGDFLSRKRTSVRRKTCSWGWLTGFCFDQKEANQKQTSLLSLLRASEELGSTESAALVALGKVSSLLPPGIEIVGVYAAGPGARQKVRSLAASCPCTSSDLIILAAADVSEDGSTMLSYQSCECSHRDLVKEEKTHVHLSQLERMLDNHIKIRCSVDLHCPAYDTASRTWAEHVEAAAEQLQSSLASRELAFLMPGGGEGKGGEALVLRSGSASAEGSIGGHVPKESLEVFAAEVFEDAAVSDRLSELRISGAPSALYSPASADEAPAAVKPLCFRLDSVCYVPSLTPLGEVAGRFLLPGLLKQIKPCAKAIAQHDTLREAQVFQFLVPETPFHIAVAYKLPPSGSSEDVDELNLPRRRELHRILGLPLDRPMLRLSNACREGSGGGANPGTSRLADVHIGLTSPKIDGRVSLVSGSYDYYHYMQDRTDDSGWGCAYRSLQTIMSWFRRQHYTSKPVLSHREIQQTLVDVGDKPSTFVGSREWIGAIELSYVLDSYLQVTSKIITVSSGSDMPSKAWEISNHFETQGTPIMIGGGVLAYTLLGIKFSEITGECAFLILDPHYTGGEDLQRIRSGTWVGWKMLGEKAAAGGDLFVKGAFYNLLCPQRPNVI</sequence>
<dbReference type="Gene3D" id="3.90.70.130">
    <property type="match status" value="1"/>
</dbReference>
<evidence type="ECO:0000259" key="6">
    <source>
        <dbReference type="Pfam" id="PF07910"/>
    </source>
</evidence>
<evidence type="ECO:0000256" key="2">
    <source>
        <dbReference type="ARBA" id="ARBA00022670"/>
    </source>
</evidence>
<evidence type="ECO:0000259" key="7">
    <source>
        <dbReference type="Pfam" id="PF20908"/>
    </source>
</evidence>
<dbReference type="Pfam" id="PF07910">
    <property type="entry name" value="Peptidase_C78"/>
    <property type="match status" value="1"/>
</dbReference>
<dbReference type="PANTHER" id="PTHR48153:SF2">
    <property type="entry name" value="UFM1-SPECIFIC PROTEASE 2"/>
    <property type="match status" value="1"/>
</dbReference>
<keyword evidence="4" id="KW-0378">Hydrolase</keyword>
<keyword evidence="3" id="KW-0833">Ubl conjugation pathway</keyword>
<feature type="domain" description="UFSP1/2/DUB catalytic" evidence="6">
    <location>
        <begin position="438"/>
        <end position="630"/>
    </location>
</feature>
<dbReference type="InterPro" id="IPR038765">
    <property type="entry name" value="Papain-like_cys_pep_sf"/>
</dbReference>
<dbReference type="GO" id="GO:0006508">
    <property type="term" value="P:proteolysis"/>
    <property type="evidence" value="ECO:0007669"/>
    <property type="project" value="UniProtKB-KW"/>
</dbReference>
<evidence type="ECO:0000256" key="4">
    <source>
        <dbReference type="ARBA" id="ARBA00022801"/>
    </source>
</evidence>
<dbReference type="SUPFAM" id="SSF54001">
    <property type="entry name" value="Cysteine proteinases"/>
    <property type="match status" value="1"/>
</dbReference>
<name>A0A061QV13_9CHLO</name>
<dbReference type="GO" id="GO:0071567">
    <property type="term" value="F:deUFMylase activity"/>
    <property type="evidence" value="ECO:0007669"/>
    <property type="project" value="TreeGrafter"/>
</dbReference>
<dbReference type="Pfam" id="PF20908">
    <property type="entry name" value="UfSP2_N"/>
    <property type="match status" value="1"/>
</dbReference>
<feature type="domain" description="UFSP2 second" evidence="7">
    <location>
        <begin position="328"/>
        <end position="407"/>
    </location>
</feature>
<dbReference type="InterPro" id="IPR049387">
    <property type="entry name" value="UFSP2-like_2nd"/>
</dbReference>
<dbReference type="InterPro" id="IPR012462">
    <property type="entry name" value="UFSP1/2_DUB_cat"/>
</dbReference>